<feature type="region of interest" description="Disordered" evidence="1">
    <location>
        <begin position="1"/>
        <end position="240"/>
    </location>
</feature>
<protein>
    <submittedName>
        <fullName evidence="2">Uncharacterized protein</fullName>
    </submittedName>
</protein>
<evidence type="ECO:0000313" key="3">
    <source>
        <dbReference type="Proteomes" id="UP000193467"/>
    </source>
</evidence>
<feature type="non-terminal residue" evidence="2">
    <location>
        <position position="553"/>
    </location>
</feature>
<dbReference type="AlphaFoldDB" id="A0A1Y2FTD4"/>
<proteinExistence type="predicted"/>
<feature type="compositionally biased region" description="Basic and acidic residues" evidence="1">
    <location>
        <begin position="515"/>
        <end position="540"/>
    </location>
</feature>
<dbReference type="InParanoid" id="A0A1Y2FTD4"/>
<feature type="compositionally biased region" description="Polar residues" evidence="1">
    <location>
        <begin position="13"/>
        <end position="31"/>
    </location>
</feature>
<feature type="non-terminal residue" evidence="2">
    <location>
        <position position="1"/>
    </location>
</feature>
<organism evidence="2 3">
    <name type="scientific">Leucosporidium creatinivorum</name>
    <dbReference type="NCBI Taxonomy" id="106004"/>
    <lineage>
        <taxon>Eukaryota</taxon>
        <taxon>Fungi</taxon>
        <taxon>Dikarya</taxon>
        <taxon>Basidiomycota</taxon>
        <taxon>Pucciniomycotina</taxon>
        <taxon>Microbotryomycetes</taxon>
        <taxon>Leucosporidiales</taxon>
        <taxon>Leucosporidium</taxon>
    </lineage>
</organism>
<reference evidence="2 3" key="1">
    <citation type="submission" date="2016-07" db="EMBL/GenBank/DDBJ databases">
        <title>Pervasive Adenine N6-methylation of Active Genes in Fungi.</title>
        <authorList>
            <consortium name="DOE Joint Genome Institute"/>
            <person name="Mondo S.J."/>
            <person name="Dannebaum R.O."/>
            <person name="Kuo R.C."/>
            <person name="Labutti K."/>
            <person name="Haridas S."/>
            <person name="Kuo A."/>
            <person name="Salamov A."/>
            <person name="Ahrendt S.R."/>
            <person name="Lipzen A."/>
            <person name="Sullivan W."/>
            <person name="Andreopoulos W.B."/>
            <person name="Clum A."/>
            <person name="Lindquist E."/>
            <person name="Daum C."/>
            <person name="Ramamoorthy G.K."/>
            <person name="Gryganskyi A."/>
            <person name="Culley D."/>
            <person name="Magnuson J.K."/>
            <person name="James T.Y."/>
            <person name="O'Malley M.A."/>
            <person name="Stajich J.E."/>
            <person name="Spatafora J.W."/>
            <person name="Visel A."/>
            <person name="Grigoriev I.V."/>
        </authorList>
    </citation>
    <scope>NUCLEOTIDE SEQUENCE [LARGE SCALE GENOMIC DNA]</scope>
    <source>
        <strain evidence="2 3">62-1032</strain>
    </source>
</reference>
<comment type="caution">
    <text evidence="2">The sequence shown here is derived from an EMBL/GenBank/DDBJ whole genome shotgun (WGS) entry which is preliminary data.</text>
</comment>
<feature type="region of interest" description="Disordered" evidence="1">
    <location>
        <begin position="488"/>
        <end position="540"/>
    </location>
</feature>
<gene>
    <name evidence="2" type="ORF">BCR35DRAFT_302556</name>
</gene>
<feature type="compositionally biased region" description="Pro residues" evidence="1">
    <location>
        <begin position="89"/>
        <end position="118"/>
    </location>
</feature>
<evidence type="ECO:0000313" key="2">
    <source>
        <dbReference type="EMBL" id="ORY85955.1"/>
    </source>
</evidence>
<accession>A0A1Y2FTD4</accession>
<dbReference type="EMBL" id="MCGR01000015">
    <property type="protein sequence ID" value="ORY85955.1"/>
    <property type="molecule type" value="Genomic_DNA"/>
</dbReference>
<name>A0A1Y2FTD4_9BASI</name>
<feature type="region of interest" description="Disordered" evidence="1">
    <location>
        <begin position="427"/>
        <end position="448"/>
    </location>
</feature>
<sequence>MPPPPQPPKKSFPVSQFQQGPPHHAQSSASRPNDPHARRGAGAGGETPLHGAKRTREEQEQAEGEGIKGDSSKKKPKSFLPLNTFARDPPAPKPPKPPPAAPPPAPKLQRLPPPPPRAAPHRDAVKKRPRGVAALDLSADDSDDGSVYLEEAVAGPSKLEEPKERKLKTFTAFQRFDTPTKPEPKTPVALKPLPQFGNSSKATSERKPKKPLSTPPRAKPVYHSDDPPPSPLKPLLSTPPSARAASLFKSLGGPKVKEEVVGAKSLLDRVPPMPREVVDDEAETTDGIPDSWSPKKKKGGHILMGLASRASSILSSARTAQTLWLHNVSRQLTAHTQDQVLILPLLAKLLHPTIRLSVIEVLPFGSARVASEPTSSPSRRDERKVILARCRLARIEGDAGSTISSTSAVDLEIPGLVLFSLNEHPPASSQLGGVPRKKRDPEDDTRTVFVPSNPHDLRFIAEGAEVWIWDPMHRISLSTAFAEKELGAGAEMEGSSGSTQQPPASMLSEVGDVFWDSRTKQERQEEREAKERRARPAGESKEWALVCGRFAVV</sequence>
<dbReference type="Proteomes" id="UP000193467">
    <property type="component" value="Unassembled WGS sequence"/>
</dbReference>
<evidence type="ECO:0000256" key="1">
    <source>
        <dbReference type="SAM" id="MobiDB-lite"/>
    </source>
</evidence>
<keyword evidence="3" id="KW-1185">Reference proteome</keyword>
<feature type="compositionally biased region" description="Low complexity" evidence="1">
    <location>
        <begin position="488"/>
        <end position="498"/>
    </location>
</feature>
<feature type="compositionally biased region" description="Basic and acidic residues" evidence="1">
    <location>
        <begin position="54"/>
        <end position="73"/>
    </location>
</feature>
<feature type="compositionally biased region" description="Pro residues" evidence="1">
    <location>
        <begin position="1"/>
        <end position="10"/>
    </location>
</feature>